<gene>
    <name evidence="1" type="ORF">AVEN_208792_1</name>
</gene>
<reference evidence="1 2" key="1">
    <citation type="journal article" date="2019" name="Sci. Rep.">
        <title>Orb-weaving spider Araneus ventricosus genome elucidates the spidroin gene catalogue.</title>
        <authorList>
            <person name="Kono N."/>
            <person name="Nakamura H."/>
            <person name="Ohtoshi R."/>
            <person name="Moran D.A.P."/>
            <person name="Shinohara A."/>
            <person name="Yoshida Y."/>
            <person name="Fujiwara M."/>
            <person name="Mori M."/>
            <person name="Tomita M."/>
            <person name="Arakawa K."/>
        </authorList>
    </citation>
    <scope>NUCLEOTIDE SEQUENCE [LARGE SCALE GENOMIC DNA]</scope>
</reference>
<comment type="caution">
    <text evidence="1">The sequence shown here is derived from an EMBL/GenBank/DDBJ whole genome shotgun (WGS) entry which is preliminary data.</text>
</comment>
<dbReference type="Proteomes" id="UP000499080">
    <property type="component" value="Unassembled WGS sequence"/>
</dbReference>
<dbReference type="EMBL" id="BGPR01005889">
    <property type="protein sequence ID" value="GBN14320.1"/>
    <property type="molecule type" value="Genomic_DNA"/>
</dbReference>
<accession>A0A4Y2LJI9</accession>
<dbReference type="AlphaFoldDB" id="A0A4Y2LJI9"/>
<protein>
    <submittedName>
        <fullName evidence="1">Uncharacterized protein</fullName>
    </submittedName>
</protein>
<proteinExistence type="predicted"/>
<organism evidence="1 2">
    <name type="scientific">Araneus ventricosus</name>
    <name type="common">Orbweaver spider</name>
    <name type="synonym">Epeira ventricosa</name>
    <dbReference type="NCBI Taxonomy" id="182803"/>
    <lineage>
        <taxon>Eukaryota</taxon>
        <taxon>Metazoa</taxon>
        <taxon>Ecdysozoa</taxon>
        <taxon>Arthropoda</taxon>
        <taxon>Chelicerata</taxon>
        <taxon>Arachnida</taxon>
        <taxon>Araneae</taxon>
        <taxon>Araneomorphae</taxon>
        <taxon>Entelegynae</taxon>
        <taxon>Araneoidea</taxon>
        <taxon>Araneidae</taxon>
        <taxon>Araneus</taxon>
    </lineage>
</organism>
<evidence type="ECO:0000313" key="1">
    <source>
        <dbReference type="EMBL" id="GBN14320.1"/>
    </source>
</evidence>
<keyword evidence="2" id="KW-1185">Reference proteome</keyword>
<name>A0A4Y2LJI9_ARAVE</name>
<evidence type="ECO:0000313" key="2">
    <source>
        <dbReference type="Proteomes" id="UP000499080"/>
    </source>
</evidence>
<sequence length="86" mass="9564">MILAPLILVTPLMESEVRKNPHFAPLNLSRPWWPSGLTSANIFDPIIVILIMKEHSIKISSFKAPSRWCGAEVWREGASSGVVLVI</sequence>